<evidence type="ECO:0000259" key="10">
    <source>
        <dbReference type="SMART" id="SM00382"/>
    </source>
</evidence>
<evidence type="ECO:0000256" key="2">
    <source>
        <dbReference type="ARBA" id="ARBA00022741"/>
    </source>
</evidence>
<comment type="caution">
    <text evidence="9">Lacks conserved residue(s) required for the propagation of feature annotation.</text>
</comment>
<keyword evidence="2 9" id="KW-0547">Nucleotide-binding</keyword>
<comment type="similarity">
    <text evidence="9">Belongs to the RuvB family.</text>
</comment>
<dbReference type="Gene3D" id="3.40.50.300">
    <property type="entry name" value="P-loop containing nucleotide triphosphate hydrolases"/>
    <property type="match status" value="1"/>
</dbReference>
<sequence length="324" mass="36652">MPQKKPNPKINEHNLRPQTLREFIGQEKIIKTLKMFLDAMKKRGLASEHLMLYGPPGIGKTTLAYIIAHELKSEIKVTSGPVLQKSGDLAAILTNLKDGDILFIDEIHRIPKSVEEVLYPVLEEYHLDIIIGKGPSARTVRLDIPKITIIGATTRLALLSGPLRDRFGLIMRLDFYNDKDMTKIVTRSAKQLRLPITPEAAISIAKRARKTPRIANNILKRARDFLEVNQHLTIDQNMLDQVFSLLDLDSIGLNQQDRKYLRLIGEKFQNSPIGLDTIALSMSEDLQTIEEFVEPYLLQCGLIKKTSRGRVLTPKALQHLNIKS</sequence>
<comment type="subunit">
    <text evidence="9">Homohexamer. Forms an RuvA(8)-RuvB(12)-Holliday junction (HJ) complex. HJ DNA is sandwiched between 2 RuvA tetramers; dsDNA enters through RuvA and exits via RuvB. An RuvB hexamer assembles on each DNA strand where it exits the tetramer. Each RuvB hexamer is contacted by two RuvA subunits (via domain III) on 2 adjacent RuvB subunits; this complex drives branch migration. In the full resolvosome a probable DNA-RuvA(4)-RuvB(12)-RuvC(2) complex forms which resolves the HJ.</text>
</comment>
<evidence type="ECO:0000256" key="4">
    <source>
        <dbReference type="ARBA" id="ARBA00022801"/>
    </source>
</evidence>
<dbReference type="PANTHER" id="PTHR42848:SF1">
    <property type="entry name" value="HOLLIDAY JUNCTION BRANCH MIGRATION COMPLEX SUBUNIT RUVB"/>
    <property type="match status" value="1"/>
</dbReference>
<dbReference type="InterPro" id="IPR008823">
    <property type="entry name" value="RuvB_wg_C"/>
</dbReference>
<evidence type="ECO:0000256" key="7">
    <source>
        <dbReference type="ARBA" id="ARBA00023172"/>
    </source>
</evidence>
<dbReference type="GO" id="GO:0005737">
    <property type="term" value="C:cytoplasm"/>
    <property type="evidence" value="ECO:0007669"/>
    <property type="project" value="UniProtKB-SubCell"/>
</dbReference>
<dbReference type="InterPro" id="IPR041445">
    <property type="entry name" value="AAA_lid_4"/>
</dbReference>
<comment type="domain">
    <text evidence="9">Has 3 domains, the large (RuvB-L) and small ATPase (RuvB-S) domains and the C-terminal head (RuvB-H) domain. The head domain binds DNA, while the ATPase domains jointly bind ATP, ADP or are empty depending on the state of the subunit in the translocation cycle. During a single DNA translocation step the structure of each domain remains the same, but their relative positions change.</text>
</comment>
<evidence type="ECO:0000256" key="3">
    <source>
        <dbReference type="ARBA" id="ARBA00022763"/>
    </source>
</evidence>
<feature type="binding site" evidence="9">
    <location>
        <position position="57"/>
    </location>
    <ligand>
        <name>ATP</name>
        <dbReference type="ChEBI" id="CHEBI:30616"/>
    </ligand>
</feature>
<dbReference type="GO" id="GO:0006281">
    <property type="term" value="P:DNA repair"/>
    <property type="evidence" value="ECO:0007669"/>
    <property type="project" value="UniProtKB-UniRule"/>
</dbReference>
<feature type="binding site" evidence="9">
    <location>
        <position position="310"/>
    </location>
    <ligand>
        <name>DNA</name>
        <dbReference type="ChEBI" id="CHEBI:16991"/>
    </ligand>
</feature>
<dbReference type="EC" id="3.6.4.-" evidence="9"/>
<dbReference type="Pfam" id="PF17864">
    <property type="entry name" value="AAA_lid_4"/>
    <property type="match status" value="1"/>
</dbReference>
<name>A0A2M8DBR8_9BACT</name>
<dbReference type="InterPro" id="IPR003593">
    <property type="entry name" value="AAA+_ATPase"/>
</dbReference>
<comment type="caution">
    <text evidence="11">The sequence shown here is derived from an EMBL/GenBank/DDBJ whole genome shotgun (WGS) entry which is preliminary data.</text>
</comment>
<dbReference type="Gene3D" id="1.10.10.10">
    <property type="entry name" value="Winged helix-like DNA-binding domain superfamily/Winged helix DNA-binding domain"/>
    <property type="match status" value="1"/>
</dbReference>
<dbReference type="NCBIfam" id="NF000868">
    <property type="entry name" value="PRK00080.1"/>
    <property type="match status" value="1"/>
</dbReference>
<feature type="binding site" evidence="9">
    <location>
        <position position="62"/>
    </location>
    <ligand>
        <name>ATP</name>
        <dbReference type="ChEBI" id="CHEBI:30616"/>
    </ligand>
</feature>
<dbReference type="InterPro" id="IPR027417">
    <property type="entry name" value="P-loop_NTPase"/>
</dbReference>
<evidence type="ECO:0000256" key="1">
    <source>
        <dbReference type="ARBA" id="ARBA00022490"/>
    </source>
</evidence>
<dbReference type="SMART" id="SM00382">
    <property type="entry name" value="AAA"/>
    <property type="match status" value="1"/>
</dbReference>
<dbReference type="SUPFAM" id="SSF52540">
    <property type="entry name" value="P-loop containing nucleoside triphosphate hydrolases"/>
    <property type="match status" value="1"/>
</dbReference>
<evidence type="ECO:0000256" key="9">
    <source>
        <dbReference type="HAMAP-Rule" id="MF_00016"/>
    </source>
</evidence>
<feature type="binding site" evidence="9">
    <location>
        <position position="15"/>
    </location>
    <ligand>
        <name>ATP</name>
        <dbReference type="ChEBI" id="CHEBI:30616"/>
    </ligand>
</feature>
<comment type="function">
    <text evidence="9">The RuvA-RuvB-RuvC complex processes Holliday junction (HJ) DNA during genetic recombination and DNA repair, while the RuvA-RuvB complex plays an important role in the rescue of blocked DNA replication forks via replication fork reversal (RFR). RuvA specifically binds to HJ cruciform DNA, conferring on it an open structure. The RuvB hexamer acts as an ATP-dependent pump, pulling dsDNA into and through the RuvAB complex. RuvB forms 2 homohexamers on either side of HJ DNA bound by 1 or 2 RuvA tetramers; 4 subunits per hexamer contact DNA at a time. Coordinated motions by a converter formed by DNA-disengaged RuvB subunits stimulates ATP hydrolysis and nucleotide exchange. Immobilization of the converter enables RuvB to convert the ATP-contained energy into a lever motion, pulling 2 nucleotides of DNA out of the RuvA tetramer per ATP hydrolyzed, thus driving DNA branch migration. The RuvB motors rotate together with the DNA substrate, which together with the progressing nucleotide cycle form the mechanistic basis for DNA recombination by continuous HJ branch migration. Branch migration allows RuvC to scan DNA until it finds its consensus sequence, where it cleaves and resolves cruciform DNA.</text>
</comment>
<dbReference type="GO" id="GO:0005524">
    <property type="term" value="F:ATP binding"/>
    <property type="evidence" value="ECO:0007669"/>
    <property type="project" value="UniProtKB-UniRule"/>
</dbReference>
<dbReference type="Pfam" id="PF05496">
    <property type="entry name" value="RuvB_N"/>
    <property type="match status" value="1"/>
</dbReference>
<feature type="binding site" evidence="9">
    <location>
        <position position="16"/>
    </location>
    <ligand>
        <name>ATP</name>
        <dbReference type="ChEBI" id="CHEBI:30616"/>
    </ligand>
</feature>
<feature type="binding site" evidence="9">
    <location>
        <position position="176"/>
    </location>
    <ligand>
        <name>ATP</name>
        <dbReference type="ChEBI" id="CHEBI:30616"/>
    </ligand>
</feature>
<dbReference type="Proteomes" id="UP000229706">
    <property type="component" value="Unassembled WGS sequence"/>
</dbReference>
<dbReference type="InterPro" id="IPR004605">
    <property type="entry name" value="DNA_helicase_Holl-junc_RuvB"/>
</dbReference>
<feature type="binding site" evidence="9">
    <location>
        <position position="213"/>
    </location>
    <ligand>
        <name>ATP</name>
        <dbReference type="ChEBI" id="CHEBI:30616"/>
    </ligand>
</feature>
<dbReference type="InterPro" id="IPR036390">
    <property type="entry name" value="WH_DNA-bd_sf"/>
</dbReference>
<keyword evidence="5 9" id="KW-0067">ATP-binding</keyword>
<dbReference type="GO" id="GO:0009378">
    <property type="term" value="F:four-way junction helicase activity"/>
    <property type="evidence" value="ECO:0007669"/>
    <property type="project" value="InterPro"/>
</dbReference>
<feature type="domain" description="AAA+ ATPase" evidence="10">
    <location>
        <begin position="46"/>
        <end position="177"/>
    </location>
</feature>
<dbReference type="GO" id="GO:0016887">
    <property type="term" value="F:ATP hydrolysis activity"/>
    <property type="evidence" value="ECO:0007669"/>
    <property type="project" value="RHEA"/>
</dbReference>
<dbReference type="InterPro" id="IPR008824">
    <property type="entry name" value="RuvB-like_N"/>
</dbReference>
<protein>
    <recommendedName>
        <fullName evidence="9">Holliday junction branch migration complex subunit RuvB</fullName>
        <ecNumber evidence="9">3.6.4.-</ecNumber>
    </recommendedName>
</protein>
<proteinExistence type="inferred from homology"/>
<feature type="binding site" evidence="9">
    <location>
        <position position="166"/>
    </location>
    <ligand>
        <name>ATP</name>
        <dbReference type="ChEBI" id="CHEBI:30616"/>
    </ligand>
</feature>
<feature type="binding site" evidence="9">
    <location>
        <position position="61"/>
    </location>
    <ligand>
        <name>Mg(2+)</name>
        <dbReference type="ChEBI" id="CHEBI:18420"/>
    </ligand>
</feature>
<dbReference type="Pfam" id="PF05491">
    <property type="entry name" value="WHD_RuvB"/>
    <property type="match status" value="1"/>
</dbReference>
<dbReference type="GO" id="GO:0000400">
    <property type="term" value="F:four-way junction DNA binding"/>
    <property type="evidence" value="ECO:0007669"/>
    <property type="project" value="UniProtKB-UniRule"/>
</dbReference>
<keyword evidence="7 9" id="KW-0233">DNA recombination</keyword>
<dbReference type="HAMAP" id="MF_00016">
    <property type="entry name" value="DNA_HJ_migration_RuvB"/>
    <property type="match status" value="1"/>
</dbReference>
<comment type="subcellular location">
    <subcellularLocation>
        <location evidence="9">Cytoplasm</location>
    </subcellularLocation>
</comment>
<feature type="region of interest" description="Head domain (RuvB-H)" evidence="9">
    <location>
        <begin position="250"/>
        <end position="324"/>
    </location>
</feature>
<evidence type="ECO:0000256" key="8">
    <source>
        <dbReference type="ARBA" id="ARBA00023204"/>
    </source>
</evidence>
<accession>A0A2M8DBR8</accession>
<dbReference type="GO" id="GO:0048476">
    <property type="term" value="C:Holliday junction resolvase complex"/>
    <property type="evidence" value="ECO:0007669"/>
    <property type="project" value="UniProtKB-UniRule"/>
</dbReference>
<organism evidence="11 12">
    <name type="scientific">Candidatus Roizmanbacteria bacterium CG_4_9_14_0_8_um_filter_34_12</name>
    <dbReference type="NCBI Taxonomy" id="1974840"/>
    <lineage>
        <taxon>Bacteria</taxon>
        <taxon>Candidatus Roizmaniibacteriota</taxon>
    </lineage>
</organism>
<dbReference type="PANTHER" id="PTHR42848">
    <property type="match status" value="1"/>
</dbReference>
<keyword evidence="11" id="KW-0347">Helicase</keyword>
<keyword evidence="6 9" id="KW-0238">DNA-binding</keyword>
<dbReference type="NCBIfam" id="TIGR00635">
    <property type="entry name" value="ruvB"/>
    <property type="match status" value="1"/>
</dbReference>
<evidence type="ECO:0000256" key="5">
    <source>
        <dbReference type="ARBA" id="ARBA00022840"/>
    </source>
</evidence>
<dbReference type="InterPro" id="IPR036388">
    <property type="entry name" value="WH-like_DNA-bd_sf"/>
</dbReference>
<dbReference type="SUPFAM" id="SSF46785">
    <property type="entry name" value="Winged helix' DNA-binding domain"/>
    <property type="match status" value="1"/>
</dbReference>
<gene>
    <name evidence="9" type="primary">ruvB</name>
    <name evidence="11" type="ORF">CO083_05055</name>
</gene>
<dbReference type="EMBL" id="PFTH01000183">
    <property type="protein sequence ID" value="PJB87816.1"/>
    <property type="molecule type" value="Genomic_DNA"/>
</dbReference>
<feature type="binding site" evidence="9">
    <location>
        <position position="305"/>
    </location>
    <ligand>
        <name>DNA</name>
        <dbReference type="ChEBI" id="CHEBI:16991"/>
    </ligand>
</feature>
<reference evidence="12" key="1">
    <citation type="submission" date="2017-09" db="EMBL/GenBank/DDBJ databases">
        <title>Depth-based differentiation of microbial function through sediment-hosted aquifers and enrichment of novel symbionts in the deep terrestrial subsurface.</title>
        <authorList>
            <person name="Probst A.J."/>
            <person name="Ladd B."/>
            <person name="Jarett J.K."/>
            <person name="Geller-Mcgrath D.E."/>
            <person name="Sieber C.M.K."/>
            <person name="Emerson J.B."/>
            <person name="Anantharaman K."/>
            <person name="Thomas B.C."/>
            <person name="Malmstrom R."/>
            <person name="Stieglmeier M."/>
            <person name="Klingl A."/>
            <person name="Woyke T."/>
            <person name="Ryan C.M."/>
            <person name="Banfield J.F."/>
        </authorList>
    </citation>
    <scope>NUCLEOTIDE SEQUENCE [LARGE SCALE GENOMIC DNA]</scope>
</reference>
<dbReference type="GO" id="GO:0006310">
    <property type="term" value="P:DNA recombination"/>
    <property type="evidence" value="ECO:0007669"/>
    <property type="project" value="UniProtKB-UniRule"/>
</dbReference>
<evidence type="ECO:0000256" key="6">
    <source>
        <dbReference type="ARBA" id="ARBA00023125"/>
    </source>
</evidence>
<keyword evidence="4 9" id="KW-0378">Hydrolase</keyword>
<evidence type="ECO:0000313" key="11">
    <source>
        <dbReference type="EMBL" id="PJB87816.1"/>
    </source>
</evidence>
<feature type="binding site" evidence="9">
    <location>
        <position position="60"/>
    </location>
    <ligand>
        <name>ATP</name>
        <dbReference type="ChEBI" id="CHEBI:30616"/>
    </ligand>
</feature>
<dbReference type="Gene3D" id="1.10.8.60">
    <property type="match status" value="1"/>
</dbReference>
<feature type="binding site" evidence="9">
    <location>
        <position position="61"/>
    </location>
    <ligand>
        <name>ATP</name>
        <dbReference type="ChEBI" id="CHEBI:30616"/>
    </ligand>
</feature>
<keyword evidence="1 9" id="KW-0963">Cytoplasm</keyword>
<dbReference type="AlphaFoldDB" id="A0A2M8DBR8"/>
<keyword evidence="8 9" id="KW-0234">DNA repair</keyword>
<comment type="catalytic activity">
    <reaction evidence="9">
        <text>ATP + H2O = ADP + phosphate + H(+)</text>
        <dbReference type="Rhea" id="RHEA:13065"/>
        <dbReference type="ChEBI" id="CHEBI:15377"/>
        <dbReference type="ChEBI" id="CHEBI:15378"/>
        <dbReference type="ChEBI" id="CHEBI:30616"/>
        <dbReference type="ChEBI" id="CHEBI:43474"/>
        <dbReference type="ChEBI" id="CHEBI:456216"/>
    </reaction>
</comment>
<feature type="region of interest" description="Small ATPAse domain (RuvB-S)" evidence="9">
    <location>
        <begin position="177"/>
        <end position="247"/>
    </location>
</feature>
<dbReference type="CDD" id="cd00009">
    <property type="entry name" value="AAA"/>
    <property type="match status" value="1"/>
</dbReference>
<evidence type="ECO:0000313" key="12">
    <source>
        <dbReference type="Proteomes" id="UP000229706"/>
    </source>
</evidence>
<keyword evidence="3 9" id="KW-0227">DNA damage</keyword>